<dbReference type="STRING" id="579105.SAMN04488096_10758"/>
<feature type="binding site" evidence="7">
    <location>
        <position position="190"/>
    </location>
    <ligand>
        <name>Zn(2+)</name>
        <dbReference type="ChEBI" id="CHEBI:29105"/>
    </ligand>
</feature>
<keyword evidence="10" id="KW-1185">Reference proteome</keyword>
<keyword evidence="6 8" id="KW-0472">Membrane</keyword>
<feature type="transmembrane region" description="Helical" evidence="8">
    <location>
        <begin position="195"/>
        <end position="213"/>
    </location>
</feature>
<evidence type="ECO:0000256" key="7">
    <source>
        <dbReference type="PIRSR" id="PIRSR604254-1"/>
    </source>
</evidence>
<feature type="transmembrane region" description="Helical" evidence="8">
    <location>
        <begin position="109"/>
        <end position="128"/>
    </location>
</feature>
<evidence type="ECO:0000256" key="2">
    <source>
        <dbReference type="ARBA" id="ARBA00008488"/>
    </source>
</evidence>
<dbReference type="AlphaFoldDB" id="A0A1M6G0N5"/>
<evidence type="ECO:0000256" key="6">
    <source>
        <dbReference type="ARBA" id="ARBA00023136"/>
    </source>
</evidence>
<keyword evidence="4 8" id="KW-0812">Transmembrane</keyword>
<evidence type="ECO:0000256" key="1">
    <source>
        <dbReference type="ARBA" id="ARBA00004651"/>
    </source>
</evidence>
<dbReference type="Pfam" id="PF03006">
    <property type="entry name" value="HlyIII"/>
    <property type="match status" value="1"/>
</dbReference>
<evidence type="ECO:0000256" key="4">
    <source>
        <dbReference type="ARBA" id="ARBA00022692"/>
    </source>
</evidence>
<dbReference type="EMBL" id="FQYY01000007">
    <property type="protein sequence ID" value="SHJ03469.1"/>
    <property type="molecule type" value="Genomic_DNA"/>
</dbReference>
<keyword evidence="7" id="KW-0862">Zinc</keyword>
<dbReference type="PANTHER" id="PTHR20855">
    <property type="entry name" value="ADIPOR/PROGESTIN RECEPTOR-RELATED"/>
    <property type="match status" value="1"/>
</dbReference>
<evidence type="ECO:0000256" key="3">
    <source>
        <dbReference type="ARBA" id="ARBA00022475"/>
    </source>
</evidence>
<dbReference type="Proteomes" id="UP000184225">
    <property type="component" value="Unassembled WGS sequence"/>
</dbReference>
<protein>
    <submittedName>
        <fullName evidence="9">Hemolysin III</fullName>
    </submittedName>
</protein>
<reference evidence="9 10" key="1">
    <citation type="submission" date="2016-11" db="EMBL/GenBank/DDBJ databases">
        <authorList>
            <person name="Jaros S."/>
            <person name="Januszkiewicz K."/>
            <person name="Wedrychowicz H."/>
        </authorList>
    </citation>
    <scope>NUCLEOTIDE SEQUENCE [LARGE SCALE GENOMIC DNA]</scope>
    <source>
        <strain evidence="9 10">DSM 21425</strain>
    </source>
</reference>
<dbReference type="PANTHER" id="PTHR20855:SF3">
    <property type="entry name" value="LD03007P"/>
    <property type="match status" value="1"/>
</dbReference>
<evidence type="ECO:0000256" key="8">
    <source>
        <dbReference type="SAM" id="Phobius"/>
    </source>
</evidence>
<feature type="transmembrane region" description="Helical" evidence="8">
    <location>
        <begin position="162"/>
        <end position="183"/>
    </location>
</feature>
<dbReference type="GO" id="GO:0005886">
    <property type="term" value="C:plasma membrane"/>
    <property type="evidence" value="ECO:0007669"/>
    <property type="project" value="UniProtKB-SubCell"/>
</dbReference>
<dbReference type="GO" id="GO:0140911">
    <property type="term" value="F:pore-forming activity"/>
    <property type="evidence" value="ECO:0007669"/>
    <property type="project" value="InterPro"/>
</dbReference>
<feature type="transmembrane region" description="Helical" evidence="8">
    <location>
        <begin position="45"/>
        <end position="69"/>
    </location>
</feature>
<keyword evidence="3" id="KW-1003">Cell membrane</keyword>
<proteinExistence type="inferred from homology"/>
<name>A0A1M6G0N5_9FLAO</name>
<feature type="transmembrane region" description="Helical" evidence="8">
    <location>
        <begin position="135"/>
        <end position="156"/>
    </location>
</feature>
<feature type="transmembrane region" description="Helical" evidence="8">
    <location>
        <begin position="21"/>
        <end position="39"/>
    </location>
</feature>
<comment type="similarity">
    <text evidence="2">Belongs to the UPF0073 (Hly-III) family.</text>
</comment>
<feature type="binding site" evidence="7">
    <location>
        <position position="194"/>
    </location>
    <ligand>
        <name>Zn(2+)</name>
        <dbReference type="ChEBI" id="CHEBI:29105"/>
    </ligand>
</feature>
<keyword evidence="7" id="KW-0479">Metal-binding</keyword>
<dbReference type="NCBIfam" id="TIGR01065">
    <property type="entry name" value="hlyIII"/>
    <property type="match status" value="1"/>
</dbReference>
<evidence type="ECO:0000256" key="5">
    <source>
        <dbReference type="ARBA" id="ARBA00022989"/>
    </source>
</evidence>
<feature type="transmembrane region" description="Helical" evidence="8">
    <location>
        <begin position="81"/>
        <end position="103"/>
    </location>
</feature>
<keyword evidence="5 8" id="KW-1133">Transmembrane helix</keyword>
<dbReference type="InterPro" id="IPR005744">
    <property type="entry name" value="Hy-lIII"/>
</dbReference>
<dbReference type="RefSeq" id="WP_073151930.1">
    <property type="nucleotide sequence ID" value="NZ_FQYY01000007.1"/>
</dbReference>
<feature type="binding site" evidence="7">
    <location>
        <position position="68"/>
    </location>
    <ligand>
        <name>Zn(2+)</name>
        <dbReference type="ChEBI" id="CHEBI:29105"/>
    </ligand>
</feature>
<comment type="subcellular location">
    <subcellularLocation>
        <location evidence="1">Cell membrane</location>
        <topology evidence="1">Multi-pass membrane protein</topology>
    </subcellularLocation>
</comment>
<dbReference type="GO" id="GO:0046872">
    <property type="term" value="F:metal ion binding"/>
    <property type="evidence" value="ECO:0007669"/>
    <property type="project" value="UniProtKB-KW"/>
</dbReference>
<evidence type="ECO:0000313" key="9">
    <source>
        <dbReference type="EMBL" id="SHJ03469.1"/>
    </source>
</evidence>
<dbReference type="OrthoDB" id="9813689at2"/>
<dbReference type="InterPro" id="IPR004254">
    <property type="entry name" value="AdipoR/HlyIII-related"/>
</dbReference>
<accession>A0A1M6G0N5</accession>
<gene>
    <name evidence="9" type="ORF">SAMN04488096_10758</name>
</gene>
<evidence type="ECO:0000313" key="10">
    <source>
        <dbReference type="Proteomes" id="UP000184225"/>
    </source>
</evidence>
<sequence>MKTKTSYYSHQEEKLNVISHAIGLLLSVVGLFFLVYKALKLNQNNYVASVVVYGISLIILYSASTFYHATKNRILRTKLNILDHAAIYVLIAGTYTPFTLITLPKNTGLILFFVVWTIAFFGVILKIFFTGKFKLLSTILYVLMGWLVIFVINPLIDNLATQGLYLLFAGGVFYTLGAVLFMIEKLKFNHAIFHLFVLLGSLSHFFAIYQYIIV</sequence>
<organism evidence="9 10">
    <name type="scientific">Mesonia phycicola</name>
    <dbReference type="NCBI Taxonomy" id="579105"/>
    <lineage>
        <taxon>Bacteria</taxon>
        <taxon>Pseudomonadati</taxon>
        <taxon>Bacteroidota</taxon>
        <taxon>Flavobacteriia</taxon>
        <taxon>Flavobacteriales</taxon>
        <taxon>Flavobacteriaceae</taxon>
        <taxon>Mesonia</taxon>
    </lineage>
</organism>